<name>A0A3B0Z2T8_9ZZZZ</name>
<reference evidence="2" key="1">
    <citation type="submission" date="2018-06" db="EMBL/GenBank/DDBJ databases">
        <authorList>
            <person name="Zhirakovskaya E."/>
        </authorList>
    </citation>
    <scope>NUCLEOTIDE SEQUENCE</scope>
</reference>
<evidence type="ECO:0000256" key="1">
    <source>
        <dbReference type="SAM" id="MobiDB-lite"/>
    </source>
</evidence>
<proteinExistence type="predicted"/>
<dbReference type="EMBL" id="UOFL01000087">
    <property type="protein sequence ID" value="VAW75614.1"/>
    <property type="molecule type" value="Genomic_DNA"/>
</dbReference>
<organism evidence="2">
    <name type="scientific">hydrothermal vent metagenome</name>
    <dbReference type="NCBI Taxonomy" id="652676"/>
    <lineage>
        <taxon>unclassified sequences</taxon>
        <taxon>metagenomes</taxon>
        <taxon>ecological metagenomes</taxon>
    </lineage>
</organism>
<protein>
    <submittedName>
        <fullName evidence="2">Uncharacterized protein</fullName>
    </submittedName>
</protein>
<gene>
    <name evidence="2" type="ORF">MNBD_GAMMA12-3830</name>
</gene>
<accession>A0A3B0Z2T8</accession>
<dbReference type="AlphaFoldDB" id="A0A3B0Z2T8"/>
<sequence>MRCFSTIIFIYLAPNKIIRNGIAYGANEPKNPGLDVSRMSASNQTGFRIVDINGRSFRLGSDGNAVPIKESPVGSSAGGRQSVIATEGEQEDSSNSNPLYDFSFQESEPIYPLTQFERELLGNNAQMIRELDSSTAVLDRLVKSELRRRVFNSNQLAQFRANEDIAKVLKFKRVPVFNDQDYIPRVTSYGRPPLRRDQEGLDQVSQGDTEGPTLIICAAWLIYFL</sequence>
<feature type="region of interest" description="Disordered" evidence="1">
    <location>
        <begin position="68"/>
        <end position="97"/>
    </location>
</feature>
<evidence type="ECO:0000313" key="2">
    <source>
        <dbReference type="EMBL" id="VAW75614.1"/>
    </source>
</evidence>